<dbReference type="InterPro" id="IPR051681">
    <property type="entry name" value="Ser/Thr_Kinases-Pseudokinases"/>
</dbReference>
<dbReference type="Gene3D" id="3.30.200.20">
    <property type="entry name" value="Phosphorylase Kinase, domain 1"/>
    <property type="match status" value="1"/>
</dbReference>
<dbReference type="GO" id="GO:0008146">
    <property type="term" value="F:sulfotransferase activity"/>
    <property type="evidence" value="ECO:0007669"/>
    <property type="project" value="InterPro"/>
</dbReference>
<evidence type="ECO:0000256" key="4">
    <source>
        <dbReference type="ARBA" id="ARBA00022741"/>
    </source>
</evidence>
<evidence type="ECO:0000313" key="12">
    <source>
        <dbReference type="Proteomes" id="UP000239649"/>
    </source>
</evidence>
<dbReference type="Pfam" id="PF07714">
    <property type="entry name" value="PK_Tyr_Ser-Thr"/>
    <property type="match status" value="1"/>
</dbReference>
<dbReference type="InterPro" id="IPR027417">
    <property type="entry name" value="P-loop_NTPase"/>
</dbReference>
<comment type="similarity">
    <text evidence="1">Belongs to the protein kinase superfamily. TKL Ser/Thr protein kinase family. ROCO subfamily.</text>
</comment>
<dbReference type="InterPro" id="IPR008271">
    <property type="entry name" value="Ser/Thr_kinase_AS"/>
</dbReference>
<keyword evidence="7" id="KW-0040">ANK repeat</keyword>
<dbReference type="InterPro" id="IPR002110">
    <property type="entry name" value="Ankyrin_rpt"/>
</dbReference>
<evidence type="ECO:0000256" key="5">
    <source>
        <dbReference type="ARBA" id="ARBA00022777"/>
    </source>
</evidence>
<dbReference type="Pfam" id="PF03567">
    <property type="entry name" value="Sulfotransfer_2"/>
    <property type="match status" value="1"/>
</dbReference>
<dbReference type="PROSITE" id="PS50011">
    <property type="entry name" value="PROTEIN_KINASE_DOM"/>
    <property type="match status" value="1"/>
</dbReference>
<keyword evidence="4 8" id="KW-0547">Nucleotide-binding</keyword>
<evidence type="ECO:0000256" key="2">
    <source>
        <dbReference type="ARBA" id="ARBA00022527"/>
    </source>
</evidence>
<dbReference type="Gene3D" id="1.25.40.20">
    <property type="entry name" value="Ankyrin repeat-containing domain"/>
    <property type="match status" value="1"/>
</dbReference>
<evidence type="ECO:0000256" key="9">
    <source>
        <dbReference type="SAM" id="MobiDB-lite"/>
    </source>
</evidence>
<dbReference type="Proteomes" id="UP000239649">
    <property type="component" value="Unassembled WGS sequence"/>
</dbReference>
<evidence type="ECO:0000256" key="3">
    <source>
        <dbReference type="ARBA" id="ARBA00022679"/>
    </source>
</evidence>
<dbReference type="Pfam" id="PF12796">
    <property type="entry name" value="Ank_2"/>
    <property type="match status" value="1"/>
</dbReference>
<dbReference type="InterPro" id="IPR036770">
    <property type="entry name" value="Ankyrin_rpt-contain_sf"/>
</dbReference>
<dbReference type="InterPro" id="IPR001245">
    <property type="entry name" value="Ser-Thr/Tyr_kinase_cat_dom"/>
</dbReference>
<dbReference type="InterPro" id="IPR005331">
    <property type="entry name" value="Sulfotransferase"/>
</dbReference>
<proteinExistence type="inferred from homology"/>
<evidence type="ECO:0000256" key="6">
    <source>
        <dbReference type="ARBA" id="ARBA00022840"/>
    </source>
</evidence>
<sequence length="1074" mass="121046">MMAGDLDGMTGVSMDLDVGLGIRPANGVQTSDDDTQHSAKGRGIHSQSIHGDSAARRRAITELLFFASVGDMRRCQRIVRIWNLQVSDPTCCDYDKRTPLHLAASEGAYQVTEWLLTQSVDVNSLDRFKRTPLEDAVRGEFREVAKLLTDNGGKVYEDGGLVDLKDSKLAGVFGYVQQQMFDFDPEWEIDPDSLEIMEKLGEGEFGVVHKAKWYGTLVAAKILKGSNEIALGDFRGEIEILRRVHHPNAVQFLGACTKKEPYILVTELMSGGSLADAFRRPQVFPMRRALEIALDSARGLAYLHHRKPNPIIHRDLKPGNLMLSGGPYQDQMQIVFDTGIVKLADFGLSKTLPINKHAEYGYLDSKFRLTGETGSYRYMAPEVFRHEPYNSRVDVYSFSMIVYQLFEFQPPFSGMDPVEAARQAALYERRPDFVALMQPHPMKKEVRDLISRCWAPNPEDRPAFAGMVNELEAILAKLPRTTMWWHHAYAELRQNRTRHWLAQREAALQAGTPVPPLQHLTTCQVWVSRRYPLIWVRHAKTGSASLSRFLNDSMPGNRHKHQELRRHKYDSSHLADSPKLDLVSLDTLSMTAEELADLWMRSLVVTFVRNPFQRALSAYRMMMRFITPATGKTYGGWDTYCSDPAGLADFCMRDADCAATWGVSGIHEHVNPQADCLLTGDGGWAVDFVGHSDTIDADLATVLEELDTRRPANTPPVRRPKKQLWNISITPCQEKQRAEHYLPREQYCTWRNDVQQSAYFAGRHAACYSAVQRLYSRDLETLQFPNTQLHASVHGIAIMHVPKTRGTVLHADWSLWEAVGLDLSRTFSIVTLRHPASRIVSSYYKHRRPAGAVNVTLPPRGSEENLAELVRVASVVGKAANRQVHQLAGAMGCRGPGALSLWTDDAHEVVSDGGGGSASEQTGDGVAQESRWEPWFKGLETPNSPAPPQPCRDCQIWVNHTYRYAYIRQPKVASSTVVATLGNCHDIPDKPGCMEEWWPELVAMGEAQADAAVQRMFSSYFVFTTARDPFARAARHHTFFIKHRACWQLEAAAWRSILLHVKSTSRWTWQRWQG</sequence>
<dbReference type="OrthoDB" id="4062651at2759"/>
<dbReference type="STRING" id="554055.A0A2P6V8U2"/>
<protein>
    <submittedName>
        <fullName evidence="11">Dual specificity kinase splA</fullName>
    </submittedName>
</protein>
<dbReference type="EMBL" id="LHPF02000019">
    <property type="protein sequence ID" value="PSC70507.1"/>
    <property type="molecule type" value="Genomic_DNA"/>
</dbReference>
<dbReference type="GO" id="GO:0016020">
    <property type="term" value="C:membrane"/>
    <property type="evidence" value="ECO:0007669"/>
    <property type="project" value="InterPro"/>
</dbReference>
<dbReference type="InterPro" id="IPR017441">
    <property type="entry name" value="Protein_kinase_ATP_BS"/>
</dbReference>
<dbReference type="Gene3D" id="1.10.510.10">
    <property type="entry name" value="Transferase(Phosphotransferase) domain 1"/>
    <property type="match status" value="1"/>
</dbReference>
<evidence type="ECO:0000256" key="1">
    <source>
        <dbReference type="ARBA" id="ARBA00008171"/>
    </source>
</evidence>
<evidence type="ECO:0000313" key="11">
    <source>
        <dbReference type="EMBL" id="PSC70507.1"/>
    </source>
</evidence>
<gene>
    <name evidence="11" type="ORF">C2E20_5983</name>
</gene>
<accession>A0A2P6V8U2</accession>
<dbReference type="SMART" id="SM00220">
    <property type="entry name" value="S_TKc"/>
    <property type="match status" value="1"/>
</dbReference>
<evidence type="ECO:0000256" key="8">
    <source>
        <dbReference type="PROSITE-ProRule" id="PRU10141"/>
    </source>
</evidence>
<dbReference type="PROSITE" id="PS00107">
    <property type="entry name" value="PROTEIN_KINASE_ATP"/>
    <property type="match status" value="1"/>
</dbReference>
<dbReference type="CDD" id="cd13999">
    <property type="entry name" value="STKc_MAP3K-like"/>
    <property type="match status" value="1"/>
</dbReference>
<dbReference type="PROSITE" id="PS50088">
    <property type="entry name" value="ANK_REPEAT"/>
    <property type="match status" value="1"/>
</dbReference>
<keyword evidence="2" id="KW-0723">Serine/threonine-protein kinase</keyword>
<dbReference type="SUPFAM" id="SSF48403">
    <property type="entry name" value="Ankyrin repeat"/>
    <property type="match status" value="1"/>
</dbReference>
<keyword evidence="12" id="KW-1185">Reference proteome</keyword>
<dbReference type="SUPFAM" id="SSF52540">
    <property type="entry name" value="P-loop containing nucleoside triphosphate hydrolases"/>
    <property type="match status" value="1"/>
</dbReference>
<dbReference type="PANTHER" id="PTHR44329:SF140">
    <property type="entry name" value="INACTIVE PROTEIN TYROSINE KINASE PTKL"/>
    <property type="match status" value="1"/>
</dbReference>
<dbReference type="PROSITE" id="PS50297">
    <property type="entry name" value="ANK_REP_REGION"/>
    <property type="match status" value="1"/>
</dbReference>
<feature type="domain" description="Protein kinase" evidence="10">
    <location>
        <begin position="194"/>
        <end position="475"/>
    </location>
</feature>
<keyword evidence="5 11" id="KW-0418">Kinase</keyword>
<feature type="repeat" description="ANK" evidence="7">
    <location>
        <begin position="95"/>
        <end position="127"/>
    </location>
</feature>
<dbReference type="AlphaFoldDB" id="A0A2P6V8U2"/>
<feature type="binding site" evidence="8">
    <location>
        <position position="221"/>
    </location>
    <ligand>
        <name>ATP</name>
        <dbReference type="ChEBI" id="CHEBI:30616"/>
    </ligand>
</feature>
<reference evidence="11 12" key="1">
    <citation type="journal article" date="2018" name="Plant J.">
        <title>Genome sequences of Chlorella sorokiniana UTEX 1602 and Micractinium conductrix SAG 241.80: implications to maltose excretion by a green alga.</title>
        <authorList>
            <person name="Arriola M.B."/>
            <person name="Velmurugan N."/>
            <person name="Zhang Y."/>
            <person name="Plunkett M.H."/>
            <person name="Hondzo H."/>
            <person name="Barney B.M."/>
        </authorList>
    </citation>
    <scope>NUCLEOTIDE SEQUENCE [LARGE SCALE GENOMIC DNA]</scope>
    <source>
        <strain evidence="11 12">SAG 241.80</strain>
    </source>
</reference>
<name>A0A2P6V8U2_9CHLO</name>
<keyword evidence="6 8" id="KW-0067">ATP-binding</keyword>
<dbReference type="FunFam" id="3.30.200.20:FF:000180">
    <property type="entry name" value="serine/threonine-protein kinase STY46-like"/>
    <property type="match status" value="1"/>
</dbReference>
<organism evidence="11 12">
    <name type="scientific">Micractinium conductrix</name>
    <dbReference type="NCBI Taxonomy" id="554055"/>
    <lineage>
        <taxon>Eukaryota</taxon>
        <taxon>Viridiplantae</taxon>
        <taxon>Chlorophyta</taxon>
        <taxon>core chlorophytes</taxon>
        <taxon>Trebouxiophyceae</taxon>
        <taxon>Chlorellales</taxon>
        <taxon>Chlorellaceae</taxon>
        <taxon>Chlorella clade</taxon>
        <taxon>Micractinium</taxon>
    </lineage>
</organism>
<dbReference type="GO" id="GO:0005524">
    <property type="term" value="F:ATP binding"/>
    <property type="evidence" value="ECO:0007669"/>
    <property type="project" value="UniProtKB-UniRule"/>
</dbReference>
<dbReference type="SMART" id="SM00248">
    <property type="entry name" value="ANK"/>
    <property type="match status" value="2"/>
</dbReference>
<comment type="caution">
    <text evidence="11">The sequence shown here is derived from an EMBL/GenBank/DDBJ whole genome shotgun (WGS) entry which is preliminary data.</text>
</comment>
<dbReference type="PANTHER" id="PTHR44329">
    <property type="entry name" value="SERINE/THREONINE-PROTEIN KINASE TNNI3K-RELATED"/>
    <property type="match status" value="1"/>
</dbReference>
<evidence type="ECO:0000259" key="10">
    <source>
        <dbReference type="PROSITE" id="PS50011"/>
    </source>
</evidence>
<dbReference type="InterPro" id="IPR000719">
    <property type="entry name" value="Prot_kinase_dom"/>
</dbReference>
<keyword evidence="3" id="KW-0808">Transferase</keyword>
<feature type="region of interest" description="Disordered" evidence="9">
    <location>
        <begin position="26"/>
        <end position="51"/>
    </location>
</feature>
<dbReference type="GO" id="GO:0004674">
    <property type="term" value="F:protein serine/threonine kinase activity"/>
    <property type="evidence" value="ECO:0007669"/>
    <property type="project" value="TreeGrafter"/>
</dbReference>
<dbReference type="PROSITE" id="PS00108">
    <property type="entry name" value="PROTEIN_KINASE_ST"/>
    <property type="match status" value="1"/>
</dbReference>
<evidence type="ECO:0000256" key="7">
    <source>
        <dbReference type="PROSITE-ProRule" id="PRU00023"/>
    </source>
</evidence>
<dbReference type="SUPFAM" id="SSF56112">
    <property type="entry name" value="Protein kinase-like (PK-like)"/>
    <property type="match status" value="1"/>
</dbReference>
<dbReference type="InterPro" id="IPR011009">
    <property type="entry name" value="Kinase-like_dom_sf"/>
</dbReference>